<dbReference type="HOGENOM" id="CLU_1980660_0_0_4"/>
<dbReference type="EMBL" id="CP001635">
    <property type="protein sequence ID" value="ACS19322.1"/>
    <property type="molecule type" value="Genomic_DNA"/>
</dbReference>
<gene>
    <name evidence="1" type="ordered locus">Vapar_2698</name>
</gene>
<reference evidence="1" key="1">
    <citation type="submission" date="2009-06" db="EMBL/GenBank/DDBJ databases">
        <title>Complete sequence of chromosome 1 of Variovorax paradoxus S110.</title>
        <authorList>
            <consortium name="US DOE Joint Genome Institute"/>
            <person name="Lucas S."/>
            <person name="Copeland A."/>
            <person name="Lapidus A."/>
            <person name="Glavina del Rio T."/>
            <person name="Tice H."/>
            <person name="Bruce D."/>
            <person name="Goodwin L."/>
            <person name="Pitluck S."/>
            <person name="Chertkov O."/>
            <person name="Brettin T."/>
            <person name="Detter J.C."/>
            <person name="Han C."/>
            <person name="Larimer F."/>
            <person name="Land M."/>
            <person name="Hauser L."/>
            <person name="Kyrpides N."/>
            <person name="Ovchinnikova G."/>
            <person name="Orwin P."/>
            <person name="Leadbetter J.R."/>
            <person name="Spain J.C."/>
            <person name="Han J.I."/>
        </authorList>
    </citation>
    <scope>NUCLEOTIDE SEQUENCE</scope>
    <source>
        <strain evidence="1">S110</strain>
    </source>
</reference>
<dbReference type="AlphaFoldDB" id="C5CLR5"/>
<organism evidence="1">
    <name type="scientific">Variovorax paradoxus (strain S110)</name>
    <dbReference type="NCBI Taxonomy" id="543728"/>
    <lineage>
        <taxon>Bacteria</taxon>
        <taxon>Pseudomonadati</taxon>
        <taxon>Pseudomonadota</taxon>
        <taxon>Betaproteobacteria</taxon>
        <taxon>Burkholderiales</taxon>
        <taxon>Comamonadaceae</taxon>
        <taxon>Variovorax</taxon>
    </lineage>
</organism>
<accession>C5CLR5</accession>
<evidence type="ECO:0000313" key="1">
    <source>
        <dbReference type="EMBL" id="ACS19322.1"/>
    </source>
</evidence>
<dbReference type="KEGG" id="vap:Vapar_2698"/>
<protein>
    <submittedName>
        <fullName evidence="1">Uncharacterized protein</fullName>
    </submittedName>
</protein>
<proteinExistence type="predicted"/>
<sequence length="126" mass="13990">MNATQPMQPTAPLSMTAKFFWDHAEWFTLLDGDSAKSRTKSALRLAEAEAQYLNAESLAGYTFKVRANRKSNRPRTWTMWIAQADGQPVAWLDDVADNGPVNRRVVRAELALDAAETLKPALAAAR</sequence>
<name>C5CLR5_VARPS</name>
<dbReference type="STRING" id="543728.Vapar_2698"/>